<dbReference type="KEGG" id="dfa:DFA_05450"/>
<keyword evidence="5" id="KW-0234">DNA repair</keyword>
<reference evidence="10" key="1">
    <citation type="journal article" date="2011" name="Genome Res.">
        <title>Phylogeny-wide analysis of social amoeba genomes highlights ancient origins for complex intercellular communication.</title>
        <authorList>
            <person name="Heidel A.J."/>
            <person name="Lawal H.M."/>
            <person name="Felder M."/>
            <person name="Schilde C."/>
            <person name="Helps N.R."/>
            <person name="Tunggal B."/>
            <person name="Rivero F."/>
            <person name="John U."/>
            <person name="Schleicher M."/>
            <person name="Eichinger L."/>
            <person name="Platzer M."/>
            <person name="Noegel A.A."/>
            <person name="Schaap P."/>
            <person name="Gloeckner G."/>
        </authorList>
    </citation>
    <scope>NUCLEOTIDE SEQUENCE [LARGE SCALE GENOMIC DNA]</scope>
    <source>
        <strain evidence="10">SH3</strain>
    </source>
</reference>
<feature type="compositionally biased region" description="Low complexity" evidence="7">
    <location>
        <begin position="32"/>
        <end position="45"/>
    </location>
</feature>
<dbReference type="AlphaFoldDB" id="F4PL96"/>
<evidence type="ECO:0000313" key="9">
    <source>
        <dbReference type="EMBL" id="EGG23318.1"/>
    </source>
</evidence>
<protein>
    <submittedName>
        <fullName evidence="9">AAA ATPase domain-containing protein</fullName>
    </submittedName>
</protein>
<dbReference type="STRING" id="1054147.F4PL96"/>
<dbReference type="GO" id="GO:0140664">
    <property type="term" value="F:ATP-dependent DNA damage sensor activity"/>
    <property type="evidence" value="ECO:0007669"/>
    <property type="project" value="InterPro"/>
</dbReference>
<dbReference type="InterPro" id="IPR020588">
    <property type="entry name" value="RecA_ATP-bd"/>
</dbReference>
<dbReference type="Pfam" id="PF08423">
    <property type="entry name" value="Rad51"/>
    <property type="match status" value="1"/>
</dbReference>
<dbReference type="GO" id="GO:0071140">
    <property type="term" value="P:resolution of mitotic recombination intermediates"/>
    <property type="evidence" value="ECO:0007669"/>
    <property type="project" value="TreeGrafter"/>
</dbReference>
<name>F4PL96_CACFS</name>
<dbReference type="InterPro" id="IPR047348">
    <property type="entry name" value="XRCC3-like_C"/>
</dbReference>
<dbReference type="InterPro" id="IPR003593">
    <property type="entry name" value="AAA+_ATPase"/>
</dbReference>
<dbReference type="GO" id="GO:0090656">
    <property type="term" value="P:t-circle formation"/>
    <property type="evidence" value="ECO:0007669"/>
    <property type="project" value="TreeGrafter"/>
</dbReference>
<dbReference type="OrthoDB" id="1861185at2759"/>
<evidence type="ECO:0000256" key="5">
    <source>
        <dbReference type="ARBA" id="ARBA00023204"/>
    </source>
</evidence>
<gene>
    <name evidence="9" type="primary">xrcc3</name>
    <name evidence="9" type="ORF">DFA_05450</name>
</gene>
<dbReference type="GO" id="GO:0005524">
    <property type="term" value="F:ATP binding"/>
    <property type="evidence" value="ECO:0007669"/>
    <property type="project" value="UniProtKB-KW"/>
</dbReference>
<evidence type="ECO:0000256" key="4">
    <source>
        <dbReference type="ARBA" id="ARBA00022840"/>
    </source>
</evidence>
<dbReference type="GO" id="GO:0045003">
    <property type="term" value="P:double-strand break repair via synthesis-dependent strand annealing"/>
    <property type="evidence" value="ECO:0007669"/>
    <property type="project" value="TreeGrafter"/>
</dbReference>
<feature type="compositionally biased region" description="Low complexity" evidence="7">
    <location>
        <begin position="254"/>
        <end position="269"/>
    </location>
</feature>
<evidence type="ECO:0000256" key="2">
    <source>
        <dbReference type="ARBA" id="ARBA00022741"/>
    </source>
</evidence>
<evidence type="ECO:0000256" key="3">
    <source>
        <dbReference type="ARBA" id="ARBA00022763"/>
    </source>
</evidence>
<evidence type="ECO:0000256" key="1">
    <source>
        <dbReference type="ARBA" id="ARBA00004123"/>
    </source>
</evidence>
<keyword evidence="10" id="KW-1185">Reference proteome</keyword>
<accession>F4PL96</accession>
<evidence type="ECO:0000259" key="8">
    <source>
        <dbReference type="PROSITE" id="PS50162"/>
    </source>
</evidence>
<keyword evidence="2" id="KW-0547">Nucleotide-binding</keyword>
<sequence>MIVQSIHIDATHKAFGQRHSSGGVVGGGGGINSRSNTTTSTNNNGADEDPNVQFCIESGGFTPNGITEISGEAGSGKTQLCMQLCFHVQLPYELGGLNGGAIYIGTETPFPMNRFLKISQNRLAVINQARQENGLPPIDVPPDMVMTRRANDINNLLDMLTKNFHELIKNHVTKLLIIDSIAALIRSEFGNENILEKTNKLWELSNQLRIISEQYGITILVINQVTDYFEPTFNNYNYNNSNNHNLDGQDDKQSTTNNNNNNNNIGNTIITVPTTTSTSIVTIRPIKRRRKVSVPSYQHSNQQYSPFLLQSTGGTSNNNLFNQNKAMVPALGLSWTNFVNTRIMLSKTPLHLPAPNSSTPVRKMSVILSSNLPNQSMYFFIDAHGVIGLEQGDNEQVDEINVIPQEISLT</sequence>
<dbReference type="GO" id="GO:0033065">
    <property type="term" value="C:Rad51C-XRCC3 complex"/>
    <property type="evidence" value="ECO:0007669"/>
    <property type="project" value="TreeGrafter"/>
</dbReference>
<dbReference type="InterPro" id="IPR013632">
    <property type="entry name" value="Rad51_C"/>
</dbReference>
<dbReference type="GeneID" id="14875255"/>
<dbReference type="OMA" id="HATQMAE"/>
<dbReference type="Proteomes" id="UP000007797">
    <property type="component" value="Unassembled WGS sequence"/>
</dbReference>
<dbReference type="SMART" id="SM00382">
    <property type="entry name" value="AAA"/>
    <property type="match status" value="1"/>
</dbReference>
<evidence type="ECO:0000256" key="6">
    <source>
        <dbReference type="ARBA" id="ARBA00023242"/>
    </source>
</evidence>
<dbReference type="CDD" id="cd19491">
    <property type="entry name" value="XRCC3"/>
    <property type="match status" value="1"/>
</dbReference>
<evidence type="ECO:0000313" key="10">
    <source>
        <dbReference type="Proteomes" id="UP000007797"/>
    </source>
</evidence>
<dbReference type="Gene3D" id="3.40.50.300">
    <property type="entry name" value="P-loop containing nucleotide triphosphate hydrolases"/>
    <property type="match status" value="1"/>
</dbReference>
<proteinExistence type="predicted"/>
<feature type="region of interest" description="Disordered" evidence="7">
    <location>
        <begin position="17"/>
        <end position="50"/>
    </location>
</feature>
<keyword evidence="4" id="KW-0067">ATP-binding</keyword>
<organism evidence="9 10">
    <name type="scientific">Cavenderia fasciculata</name>
    <name type="common">Slime mold</name>
    <name type="synonym">Dictyostelium fasciculatum</name>
    <dbReference type="NCBI Taxonomy" id="261658"/>
    <lineage>
        <taxon>Eukaryota</taxon>
        <taxon>Amoebozoa</taxon>
        <taxon>Evosea</taxon>
        <taxon>Eumycetozoa</taxon>
        <taxon>Dictyostelia</taxon>
        <taxon>Acytosteliales</taxon>
        <taxon>Cavenderiaceae</taxon>
        <taxon>Cavenderia</taxon>
    </lineage>
</organism>
<dbReference type="PANTHER" id="PTHR46487">
    <property type="entry name" value="DNA REPAIR PROTEIN XRCC3"/>
    <property type="match status" value="1"/>
</dbReference>
<dbReference type="GO" id="GO:0000400">
    <property type="term" value="F:four-way junction DNA binding"/>
    <property type="evidence" value="ECO:0007669"/>
    <property type="project" value="TreeGrafter"/>
</dbReference>
<dbReference type="GO" id="GO:0000722">
    <property type="term" value="P:telomere maintenance via recombination"/>
    <property type="evidence" value="ECO:0007669"/>
    <property type="project" value="TreeGrafter"/>
</dbReference>
<dbReference type="EMBL" id="GL883008">
    <property type="protein sequence ID" value="EGG23318.1"/>
    <property type="molecule type" value="Genomic_DNA"/>
</dbReference>
<dbReference type="GO" id="GO:0005657">
    <property type="term" value="C:replication fork"/>
    <property type="evidence" value="ECO:0007669"/>
    <property type="project" value="TreeGrafter"/>
</dbReference>
<dbReference type="PANTHER" id="PTHR46487:SF1">
    <property type="entry name" value="DNA REPAIR PROTEIN XRCC3"/>
    <property type="match status" value="1"/>
</dbReference>
<keyword evidence="3" id="KW-0227">DNA damage</keyword>
<feature type="domain" description="RecA family profile 1" evidence="8">
    <location>
        <begin position="35"/>
        <end position="225"/>
    </location>
</feature>
<evidence type="ECO:0000256" key="7">
    <source>
        <dbReference type="SAM" id="MobiDB-lite"/>
    </source>
</evidence>
<dbReference type="InterPro" id="IPR027417">
    <property type="entry name" value="P-loop_NTPase"/>
</dbReference>
<dbReference type="SUPFAM" id="SSF52540">
    <property type="entry name" value="P-loop containing nucleoside triphosphate hydrolases"/>
    <property type="match status" value="1"/>
</dbReference>
<dbReference type="RefSeq" id="XP_004361169.1">
    <property type="nucleotide sequence ID" value="XM_004361112.1"/>
</dbReference>
<dbReference type="PROSITE" id="PS50162">
    <property type="entry name" value="RECA_2"/>
    <property type="match status" value="1"/>
</dbReference>
<keyword evidence="6" id="KW-0539">Nucleus</keyword>
<feature type="region of interest" description="Disordered" evidence="7">
    <location>
        <begin position="240"/>
        <end position="269"/>
    </location>
</feature>
<comment type="subcellular location">
    <subcellularLocation>
        <location evidence="1">Nucleus</location>
    </subcellularLocation>
</comment>